<dbReference type="AlphaFoldDB" id="A0A8H2QJG0"/>
<accession>A0A8H2QJG0</accession>
<dbReference type="Pfam" id="PF00581">
    <property type="entry name" value="Rhodanese"/>
    <property type="match status" value="1"/>
</dbReference>
<sequence length="103" mass="11752">MADLTQELWANKLKNDDNSVLLDVRTEEEFGEGNIPNALNINIFKGQAFVYELEELDKSKNYYVYCRSGGRSGQACEIMNDMGFENAYNLMGGFSEWTGDKQF</sequence>
<dbReference type="Gene3D" id="3.40.250.10">
    <property type="entry name" value="Rhodanese-like domain"/>
    <property type="match status" value="1"/>
</dbReference>
<dbReference type="PROSITE" id="PS50206">
    <property type="entry name" value="RHODANESE_3"/>
    <property type="match status" value="1"/>
</dbReference>
<organism evidence="2 3">
    <name type="scientific">Bizionia saleffrena</name>
    <dbReference type="NCBI Taxonomy" id="291189"/>
    <lineage>
        <taxon>Bacteria</taxon>
        <taxon>Pseudomonadati</taxon>
        <taxon>Bacteroidota</taxon>
        <taxon>Flavobacteriia</taxon>
        <taxon>Flavobacteriales</taxon>
        <taxon>Flavobacteriaceae</taxon>
        <taxon>Bizionia</taxon>
    </lineage>
</organism>
<dbReference type="SUPFAM" id="SSF52821">
    <property type="entry name" value="Rhodanese/Cell cycle control phosphatase"/>
    <property type="match status" value="1"/>
</dbReference>
<dbReference type="Proteomes" id="UP000323324">
    <property type="component" value="Unassembled WGS sequence"/>
</dbReference>
<evidence type="ECO:0000259" key="1">
    <source>
        <dbReference type="PROSITE" id="PS50206"/>
    </source>
</evidence>
<name>A0A8H2QJG0_9FLAO</name>
<dbReference type="PANTHER" id="PTHR43031">
    <property type="entry name" value="FAD-DEPENDENT OXIDOREDUCTASE"/>
    <property type="match status" value="1"/>
</dbReference>
<dbReference type="RefSeq" id="WP_148369643.1">
    <property type="nucleotide sequence ID" value="NZ_VSKM01000006.1"/>
</dbReference>
<proteinExistence type="predicted"/>
<comment type="caution">
    <text evidence="2">The sequence shown here is derived from an EMBL/GenBank/DDBJ whole genome shotgun (WGS) entry which is preliminary data.</text>
</comment>
<dbReference type="SMART" id="SM00450">
    <property type="entry name" value="RHOD"/>
    <property type="match status" value="1"/>
</dbReference>
<dbReference type="EMBL" id="VSKM01000006">
    <property type="protein sequence ID" value="TYB74447.1"/>
    <property type="molecule type" value="Genomic_DNA"/>
</dbReference>
<evidence type="ECO:0000313" key="2">
    <source>
        <dbReference type="EMBL" id="TYB74447.1"/>
    </source>
</evidence>
<dbReference type="PANTHER" id="PTHR43031:SF1">
    <property type="entry name" value="PYRIDINE NUCLEOTIDE-DISULPHIDE OXIDOREDUCTASE"/>
    <property type="match status" value="1"/>
</dbReference>
<dbReference type="InterPro" id="IPR050229">
    <property type="entry name" value="GlpE_sulfurtransferase"/>
</dbReference>
<dbReference type="InterPro" id="IPR001763">
    <property type="entry name" value="Rhodanese-like_dom"/>
</dbReference>
<feature type="domain" description="Rhodanese" evidence="1">
    <location>
        <begin position="15"/>
        <end position="102"/>
    </location>
</feature>
<dbReference type="CDD" id="cd00158">
    <property type="entry name" value="RHOD"/>
    <property type="match status" value="1"/>
</dbReference>
<reference evidence="2 3" key="1">
    <citation type="submission" date="2019-08" db="EMBL/GenBank/DDBJ databases">
        <title>Genomes of Antarctic Bizionia species.</title>
        <authorList>
            <person name="Bowman J.P."/>
        </authorList>
    </citation>
    <scope>NUCLEOTIDE SEQUENCE [LARGE SCALE GENOMIC DNA]</scope>
    <source>
        <strain evidence="2 3">HFD</strain>
    </source>
</reference>
<evidence type="ECO:0000313" key="3">
    <source>
        <dbReference type="Proteomes" id="UP000323324"/>
    </source>
</evidence>
<keyword evidence="3" id="KW-1185">Reference proteome</keyword>
<protein>
    <submittedName>
        <fullName evidence="2">Rhodanese-like domain-containing protein</fullName>
    </submittedName>
</protein>
<dbReference type="InterPro" id="IPR036873">
    <property type="entry name" value="Rhodanese-like_dom_sf"/>
</dbReference>
<gene>
    <name evidence="2" type="ORF">ES676_07155</name>
</gene>